<dbReference type="Pfam" id="PF07715">
    <property type="entry name" value="Plug"/>
    <property type="match status" value="1"/>
</dbReference>
<dbReference type="Proteomes" id="UP000826050">
    <property type="component" value="Chromosome"/>
</dbReference>
<evidence type="ECO:0000313" key="17">
    <source>
        <dbReference type="Proteomes" id="UP000826050"/>
    </source>
</evidence>
<dbReference type="InterPro" id="IPR010105">
    <property type="entry name" value="TonB_sidphr_rcpt"/>
</dbReference>
<keyword evidence="14" id="KW-0732">Signal</keyword>
<keyword evidence="4 12" id="KW-1134">Transmembrane beta strand</keyword>
<keyword evidence="9 12" id="KW-0472">Membrane</keyword>
<dbReference type="Gene3D" id="2.40.170.20">
    <property type="entry name" value="TonB-dependent receptor, beta-barrel domain"/>
    <property type="match status" value="1"/>
</dbReference>
<keyword evidence="17" id="KW-1185">Reference proteome</keyword>
<evidence type="ECO:0000256" key="10">
    <source>
        <dbReference type="ARBA" id="ARBA00023170"/>
    </source>
</evidence>
<comment type="subcellular location">
    <subcellularLocation>
        <location evidence="1 12">Cell outer membrane</location>
        <topology evidence="1 12">Multi-pass membrane protein</topology>
    </subcellularLocation>
</comment>
<dbReference type="InterPro" id="IPR036942">
    <property type="entry name" value="Beta-barrel_TonB_sf"/>
</dbReference>
<dbReference type="InterPro" id="IPR012910">
    <property type="entry name" value="Plug_dom"/>
</dbReference>
<evidence type="ECO:0000256" key="13">
    <source>
        <dbReference type="RuleBase" id="RU003357"/>
    </source>
</evidence>
<dbReference type="Gene3D" id="3.55.50.30">
    <property type="match status" value="1"/>
</dbReference>
<sequence>MRLTLSTPLAALTVVSISTAAHAQTLNFNLPAQPLGTALTQIASQAGIQVFFTQDLVEHRLAPPLHGSYTATQALQSVLNGSGLAPRQVGAGSYTLQTAPSQPKTQDAPIRQGETLAAVTVVASRTPKSIDETANTVWVIDSEQIAEQTRGGVSLKQMLGQLIPGLDLGGQSRTNAGQYLRGRPTQVMIDGISLNGSRQLSRQFDSIDPFNIERIEVLSGATAIHGGNATGGIINIITKRAEPGPARFVSELGVRSGLQAGDDLNTTLSQSVEGGNETVQGRLALSLTRNGGAYDSQGDRVLPDITQTDLQWNRSLDLMGTLNVDLQEAGELRLLAQYYDSGFKPGKALWLRPGPNDNILNPSELDIRSGFDSNYKPRTKRQILAADYYKSDVLGGQDLYLKAYYRNESMRFYPYPDSDANPLVPGKRIYNWSVSTQETETFGLKAMLNKDWDRFSLNYGVDYDHETFKATQTMFDINKAMDSGGLEFDKVASLPRYPGFRNHILGAFAQADLHLTDKLSLSAGLRKQHVRVQVDDFVQGIQQRLVLSGYGQSADAIPGGRNSYGTTLFNAGLIYKLSPAQQVWANYSEGFELADPAKYYGTGASYSLIDNHWALGRHISVADSSMAAIKTRSTEVGWRYNDGPLSTQVALFHSQSDKSIALDRNTLNISLVDSKVRNYGLEGQLDLRLNHGWSTGASLLLIRNEELKDGRWQRRGIYYSSPSKATAYIGKQGSNWAVRAQVAHSMKLRSDIPSVGGGQQQESLPSLTLVDLLGRYQFDHSAQVKGTLSLGIQNLFNKSYETRWGQQAKLIYSGIIAPSVLDFRGQGRTYALTYTLQY</sequence>
<proteinExistence type="inferred from homology"/>
<accession>A0ABX8SUS0</accession>
<keyword evidence="8 13" id="KW-0798">TonB box</keyword>
<evidence type="ECO:0000256" key="5">
    <source>
        <dbReference type="ARBA" id="ARBA00022496"/>
    </source>
</evidence>
<keyword evidence="10 16" id="KW-0675">Receptor</keyword>
<comment type="similarity">
    <text evidence="2 12 13">Belongs to the TonB-dependent receptor family.</text>
</comment>
<dbReference type="InterPro" id="IPR037066">
    <property type="entry name" value="Plug_dom_sf"/>
</dbReference>
<reference evidence="16 17" key="1">
    <citation type="submission" date="2020-02" db="EMBL/GenBank/DDBJ databases">
        <title>Partial ammonium oxidation to N2 by heterotrophic bacteria.</title>
        <authorList>
            <person name="Wu M."/>
        </authorList>
    </citation>
    <scope>NUCLEOTIDE SEQUENCE [LARGE SCALE GENOMIC DNA]</scope>
    <source>
        <strain evidence="16 17">HO-1</strain>
    </source>
</reference>
<dbReference type="PANTHER" id="PTHR30069:SF42">
    <property type="entry name" value="FERRIC AEROBACTIN RECEPTOR"/>
    <property type="match status" value="1"/>
</dbReference>
<evidence type="ECO:0000256" key="2">
    <source>
        <dbReference type="ARBA" id="ARBA00009810"/>
    </source>
</evidence>
<dbReference type="CDD" id="cd01347">
    <property type="entry name" value="ligand_gated_channel"/>
    <property type="match status" value="1"/>
</dbReference>
<evidence type="ECO:0000256" key="14">
    <source>
        <dbReference type="SAM" id="SignalP"/>
    </source>
</evidence>
<keyword evidence="6 12" id="KW-0812">Transmembrane</keyword>
<keyword evidence="11 12" id="KW-0998">Cell outer membrane</keyword>
<organism evidence="16 17">
    <name type="scientific">Alcaligenes ammonioxydans</name>
    <dbReference type="NCBI Taxonomy" id="2582914"/>
    <lineage>
        <taxon>Bacteria</taxon>
        <taxon>Pseudomonadati</taxon>
        <taxon>Pseudomonadota</taxon>
        <taxon>Betaproteobacteria</taxon>
        <taxon>Burkholderiales</taxon>
        <taxon>Alcaligenaceae</taxon>
        <taxon>Alcaligenes</taxon>
    </lineage>
</organism>
<evidence type="ECO:0000313" key="16">
    <source>
        <dbReference type="EMBL" id="QXX77649.1"/>
    </source>
</evidence>
<dbReference type="PROSITE" id="PS52016">
    <property type="entry name" value="TONB_DEPENDENT_REC_3"/>
    <property type="match status" value="1"/>
</dbReference>
<keyword evidence="7" id="KW-0408">Iron</keyword>
<evidence type="ECO:0000256" key="8">
    <source>
        <dbReference type="ARBA" id="ARBA00023077"/>
    </source>
</evidence>
<dbReference type="SUPFAM" id="SSF56935">
    <property type="entry name" value="Porins"/>
    <property type="match status" value="1"/>
</dbReference>
<evidence type="ECO:0000256" key="1">
    <source>
        <dbReference type="ARBA" id="ARBA00004571"/>
    </source>
</evidence>
<gene>
    <name evidence="16" type="ORF">FE795_00565</name>
</gene>
<dbReference type="Pfam" id="PF07660">
    <property type="entry name" value="STN"/>
    <property type="match status" value="1"/>
</dbReference>
<dbReference type="RefSeq" id="WP_131071142.1">
    <property type="nucleotide sequence ID" value="NZ_CP049362.1"/>
</dbReference>
<dbReference type="NCBIfam" id="TIGR01783">
    <property type="entry name" value="TonB-siderophor"/>
    <property type="match status" value="1"/>
</dbReference>
<evidence type="ECO:0000256" key="9">
    <source>
        <dbReference type="ARBA" id="ARBA00023136"/>
    </source>
</evidence>
<name>A0ABX8SUS0_9BURK</name>
<feature type="domain" description="Secretin/TonB short N-terminal" evidence="15">
    <location>
        <begin position="48"/>
        <end position="99"/>
    </location>
</feature>
<dbReference type="InterPro" id="IPR011662">
    <property type="entry name" value="Secretin/TonB_short_N"/>
</dbReference>
<evidence type="ECO:0000259" key="15">
    <source>
        <dbReference type="SMART" id="SM00965"/>
    </source>
</evidence>
<dbReference type="InterPro" id="IPR039426">
    <property type="entry name" value="TonB-dep_rcpt-like"/>
</dbReference>
<evidence type="ECO:0000256" key="6">
    <source>
        <dbReference type="ARBA" id="ARBA00022692"/>
    </source>
</evidence>
<protein>
    <submittedName>
        <fullName evidence="16">TonB-dependent receptor</fullName>
    </submittedName>
</protein>
<evidence type="ECO:0000256" key="11">
    <source>
        <dbReference type="ARBA" id="ARBA00023237"/>
    </source>
</evidence>
<dbReference type="Pfam" id="PF00593">
    <property type="entry name" value="TonB_dep_Rec_b-barrel"/>
    <property type="match status" value="1"/>
</dbReference>
<keyword evidence="5" id="KW-0410">Iron transport</keyword>
<dbReference type="SMART" id="SM00965">
    <property type="entry name" value="STN"/>
    <property type="match status" value="1"/>
</dbReference>
<evidence type="ECO:0000256" key="7">
    <source>
        <dbReference type="ARBA" id="ARBA00023004"/>
    </source>
</evidence>
<evidence type="ECO:0000256" key="4">
    <source>
        <dbReference type="ARBA" id="ARBA00022452"/>
    </source>
</evidence>
<dbReference type="PANTHER" id="PTHR30069">
    <property type="entry name" value="TONB-DEPENDENT OUTER MEMBRANE RECEPTOR"/>
    <property type="match status" value="1"/>
</dbReference>
<keyword evidence="3 12" id="KW-0813">Transport</keyword>
<dbReference type="Gene3D" id="2.170.130.10">
    <property type="entry name" value="TonB-dependent receptor, plug domain"/>
    <property type="match status" value="1"/>
</dbReference>
<dbReference type="InterPro" id="IPR000531">
    <property type="entry name" value="Beta-barrel_TonB"/>
</dbReference>
<feature type="chain" id="PRO_5046759567" evidence="14">
    <location>
        <begin position="24"/>
        <end position="838"/>
    </location>
</feature>
<feature type="signal peptide" evidence="14">
    <location>
        <begin position="1"/>
        <end position="23"/>
    </location>
</feature>
<keyword evidence="5" id="KW-0406">Ion transport</keyword>
<dbReference type="EMBL" id="CP049362">
    <property type="protein sequence ID" value="QXX77649.1"/>
    <property type="molecule type" value="Genomic_DNA"/>
</dbReference>
<evidence type="ECO:0000256" key="12">
    <source>
        <dbReference type="PROSITE-ProRule" id="PRU01360"/>
    </source>
</evidence>
<evidence type="ECO:0000256" key="3">
    <source>
        <dbReference type="ARBA" id="ARBA00022448"/>
    </source>
</evidence>